<dbReference type="PANTHER" id="PTHR11735">
    <property type="entry name" value="TRNA N6-ADENOSINE THREONYLCARBAMOYLTRANSFERASE"/>
    <property type="match status" value="1"/>
</dbReference>
<evidence type="ECO:0000259" key="1">
    <source>
        <dbReference type="Pfam" id="PF00814"/>
    </source>
</evidence>
<evidence type="ECO:0000313" key="3">
    <source>
        <dbReference type="Proteomes" id="UP000594001"/>
    </source>
</evidence>
<keyword evidence="3" id="KW-1185">Reference proteome</keyword>
<name>A0A7L9RU78_9PROT</name>
<dbReference type="Proteomes" id="UP000594001">
    <property type="component" value="Chromosome"/>
</dbReference>
<dbReference type="KEGG" id="pbal:CPBP_00954"/>
<dbReference type="PANTHER" id="PTHR11735:SF11">
    <property type="entry name" value="TRNA THREONYLCARBAMOYLADENOSINE BIOSYNTHESIS PROTEIN TSAB"/>
    <property type="match status" value="1"/>
</dbReference>
<dbReference type="Gene3D" id="3.30.420.40">
    <property type="match status" value="2"/>
</dbReference>
<organism evidence="2 3">
    <name type="scientific">Candidatus Bodocaedibacter vickermanii</name>
    <dbReference type="NCBI Taxonomy" id="2741701"/>
    <lineage>
        <taxon>Bacteria</taxon>
        <taxon>Pseudomonadati</taxon>
        <taxon>Pseudomonadota</taxon>
        <taxon>Alphaproteobacteria</taxon>
        <taxon>Holosporales</taxon>
        <taxon>Candidatus Paracaedibacteraceae</taxon>
        <taxon>Candidatus Bodocaedibacter</taxon>
    </lineage>
</organism>
<proteinExistence type="predicted"/>
<reference evidence="2 3" key="1">
    <citation type="submission" date="2020-06" db="EMBL/GenBank/DDBJ databases">
        <title>The endosymbiont of the kinetoplastid Bodo saltans is a Paracaedibacter-like alpha-proteobacterium possessing a putative toxin-antitoxin system.</title>
        <authorList>
            <person name="Midha S."/>
            <person name="Rigden D.J."/>
            <person name="Siozios S."/>
            <person name="Hurst G.D.D."/>
            <person name="Jackson A.P."/>
        </authorList>
    </citation>
    <scope>NUCLEOTIDE SEQUENCE [LARGE SCALE GENOMIC DNA]</scope>
    <source>
        <strain evidence="2">Lake Konstanz</strain>
    </source>
</reference>
<dbReference type="Pfam" id="PF00814">
    <property type="entry name" value="TsaD"/>
    <property type="match status" value="1"/>
</dbReference>
<dbReference type="InterPro" id="IPR022496">
    <property type="entry name" value="T6A_TsaB"/>
</dbReference>
<dbReference type="GO" id="GO:0002949">
    <property type="term" value="P:tRNA threonylcarbamoyladenosine modification"/>
    <property type="evidence" value="ECO:0007669"/>
    <property type="project" value="InterPro"/>
</dbReference>
<accession>A0A7L9RU78</accession>
<dbReference type="InterPro" id="IPR000905">
    <property type="entry name" value="Gcp-like_dom"/>
</dbReference>
<evidence type="ECO:0000313" key="2">
    <source>
        <dbReference type="EMBL" id="QOL20173.1"/>
    </source>
</evidence>
<dbReference type="InterPro" id="IPR043129">
    <property type="entry name" value="ATPase_NBD"/>
</dbReference>
<sequence length="214" mass="22634">MILIFDASIEGFSVGVFHSNGAMLHSVTNSTPYSHTELLVPTIQDVLSAASVKFQDLTQVVTTKGPGSFTGIRVGLATAAGLRTALNIPVTTVNTLSALVHSAIFHHTVNTPHIHAVIDTKCGEFYHQGFSYKDGEILVDASPTSVPLTELVSVAGQGIIITDPSSEAMLENILCISTPLTLEGVLQASKESGSTDLQPLYVRSANITNPKIHV</sequence>
<gene>
    <name evidence="2" type="primary">tsaB</name>
    <name evidence="2" type="ORF">CPBP_00954</name>
</gene>
<dbReference type="EMBL" id="CP054719">
    <property type="protein sequence ID" value="QOL20173.1"/>
    <property type="molecule type" value="Genomic_DNA"/>
</dbReference>
<dbReference type="SUPFAM" id="SSF53067">
    <property type="entry name" value="Actin-like ATPase domain"/>
    <property type="match status" value="1"/>
</dbReference>
<dbReference type="GO" id="GO:0005829">
    <property type="term" value="C:cytosol"/>
    <property type="evidence" value="ECO:0007669"/>
    <property type="project" value="TreeGrafter"/>
</dbReference>
<dbReference type="NCBIfam" id="TIGR03725">
    <property type="entry name" value="T6A_YeaZ"/>
    <property type="match status" value="1"/>
</dbReference>
<protein>
    <submittedName>
        <fullName evidence="2">tRNA threonylcarbamoyladenosine biosynthesis protein TsaB</fullName>
    </submittedName>
</protein>
<dbReference type="AlphaFoldDB" id="A0A7L9RU78"/>
<dbReference type="RefSeq" id="WP_350331727.1">
    <property type="nucleotide sequence ID" value="NZ_CP054719.1"/>
</dbReference>
<feature type="domain" description="Gcp-like" evidence="1">
    <location>
        <begin position="34"/>
        <end position="133"/>
    </location>
</feature>